<organism evidence="2">
    <name type="scientific">Mycobacterium xenopi 4042</name>
    <dbReference type="NCBI Taxonomy" id="1299334"/>
    <lineage>
        <taxon>Bacteria</taxon>
        <taxon>Bacillati</taxon>
        <taxon>Actinomycetota</taxon>
        <taxon>Actinomycetes</taxon>
        <taxon>Mycobacteriales</taxon>
        <taxon>Mycobacteriaceae</taxon>
        <taxon>Mycobacterium</taxon>
    </lineage>
</organism>
<feature type="region of interest" description="Disordered" evidence="1">
    <location>
        <begin position="1"/>
        <end position="43"/>
    </location>
</feature>
<evidence type="ECO:0000313" key="2">
    <source>
        <dbReference type="EMBL" id="EUA23544.1"/>
    </source>
</evidence>
<reference evidence="2" key="1">
    <citation type="submission" date="2014-01" db="EMBL/GenBank/DDBJ databases">
        <authorList>
            <person name="Brown-Elliot B."/>
            <person name="Wallace R."/>
            <person name="Lenaerts A."/>
            <person name="Ordway D."/>
            <person name="DeGroote M.A."/>
            <person name="Parker T."/>
            <person name="Sizemore C."/>
            <person name="Tallon L.J."/>
            <person name="Sadzewicz L.K."/>
            <person name="Sengamalay N."/>
            <person name="Fraser C.M."/>
            <person name="Hine E."/>
            <person name="Shefchek K.A."/>
            <person name="Das S.P."/>
            <person name="Tettelin H."/>
        </authorList>
    </citation>
    <scope>NUCLEOTIDE SEQUENCE [LARGE SCALE GENOMIC DNA]</scope>
    <source>
        <strain evidence="2">4042</strain>
    </source>
</reference>
<dbReference type="EMBL" id="JAOB01000069">
    <property type="protein sequence ID" value="EUA23544.1"/>
    <property type="molecule type" value="Genomic_DNA"/>
</dbReference>
<dbReference type="PATRIC" id="fig|1299334.3.peg.7653"/>
<evidence type="ECO:0000256" key="1">
    <source>
        <dbReference type="SAM" id="MobiDB-lite"/>
    </source>
</evidence>
<comment type="caution">
    <text evidence="2">The sequence shown here is derived from an EMBL/GenBank/DDBJ whole genome shotgun (WGS) entry which is preliminary data.</text>
</comment>
<name>X7ZW94_MYCXE</name>
<proteinExistence type="predicted"/>
<gene>
    <name evidence="2" type="ORF">I553_5712</name>
</gene>
<dbReference type="AlphaFoldDB" id="X7ZW94"/>
<feature type="compositionally biased region" description="Basic residues" evidence="1">
    <location>
        <begin position="34"/>
        <end position="43"/>
    </location>
</feature>
<protein>
    <submittedName>
        <fullName evidence="2">Uncharacterized protein</fullName>
    </submittedName>
</protein>
<sequence length="43" mass="4759">MLTSAPATVVDRRSKTSPPRCWPPRRRGDAVGAGHRRRICESA</sequence>
<accession>X7ZW94</accession>